<feature type="region of interest" description="Disordered" evidence="2">
    <location>
        <begin position="1"/>
        <end position="31"/>
    </location>
</feature>
<dbReference type="AlphaFoldDB" id="A0ABD2JHP3"/>
<feature type="domain" description="Core Histone H2A/H2B/H3" evidence="3">
    <location>
        <begin position="67"/>
        <end position="155"/>
    </location>
</feature>
<sequence length="168" mass="19293">MARTKQTARKTQSQKGFSSSSGSQHMQSQLHNLRKQLATKRPNPKRGIGYKELPPVKIAQKRHHKKGALALKEIRKYQKSVNLLIPRRPFMRLVREVTQDMSQSTDLRWQGLALLAIQEAAELYLVSLFDDTNLCAIHASRVTIMPKDMQLVRKIRGETFLKPLSSQY</sequence>
<evidence type="ECO:0000313" key="5">
    <source>
        <dbReference type="Proteomes" id="UP001620645"/>
    </source>
</evidence>
<dbReference type="CDD" id="cd22911">
    <property type="entry name" value="HFD_H3"/>
    <property type="match status" value="1"/>
</dbReference>
<evidence type="ECO:0000256" key="2">
    <source>
        <dbReference type="SAM" id="MobiDB-lite"/>
    </source>
</evidence>
<dbReference type="SMART" id="SM00428">
    <property type="entry name" value="H3"/>
    <property type="match status" value="1"/>
</dbReference>
<dbReference type="InterPro" id="IPR007125">
    <property type="entry name" value="H2A/H2B/H3"/>
</dbReference>
<dbReference type="EMBL" id="JBICCN010000143">
    <property type="protein sequence ID" value="KAL3089978.1"/>
    <property type="molecule type" value="Genomic_DNA"/>
</dbReference>
<evidence type="ECO:0000259" key="3">
    <source>
        <dbReference type="Pfam" id="PF00125"/>
    </source>
</evidence>
<evidence type="ECO:0000313" key="4">
    <source>
        <dbReference type="EMBL" id="KAL3089978.1"/>
    </source>
</evidence>
<feature type="compositionally biased region" description="Low complexity" evidence="2">
    <location>
        <begin position="13"/>
        <end position="29"/>
    </location>
</feature>
<dbReference type="PROSITE" id="PS00959">
    <property type="entry name" value="HISTONE_H3_2"/>
    <property type="match status" value="1"/>
</dbReference>
<dbReference type="InterPro" id="IPR009072">
    <property type="entry name" value="Histone-fold"/>
</dbReference>
<comment type="similarity">
    <text evidence="1">Belongs to the histone H3 family.</text>
</comment>
<dbReference type="InterPro" id="IPR000164">
    <property type="entry name" value="Histone_H3/CENP-A"/>
</dbReference>
<dbReference type="Proteomes" id="UP001620645">
    <property type="component" value="Unassembled WGS sequence"/>
</dbReference>
<accession>A0ABD2JHP3</accession>
<name>A0ABD2JHP3_HETSC</name>
<protein>
    <recommendedName>
        <fullName evidence="3">Core Histone H2A/H2B/H3 domain-containing protein</fullName>
    </recommendedName>
</protein>
<proteinExistence type="inferred from homology"/>
<dbReference type="PANTHER" id="PTHR11426">
    <property type="entry name" value="HISTONE H3"/>
    <property type="match status" value="1"/>
</dbReference>
<dbReference type="GO" id="GO:0005694">
    <property type="term" value="C:chromosome"/>
    <property type="evidence" value="ECO:0007669"/>
    <property type="project" value="UniProtKB-ARBA"/>
</dbReference>
<gene>
    <name evidence="4" type="ORF">niasHS_006430</name>
</gene>
<dbReference type="FunFam" id="1.10.20.10:FF:000088">
    <property type="entry name" value="Histone H3-like centromeric protein CSE4"/>
    <property type="match status" value="1"/>
</dbReference>
<dbReference type="Gene3D" id="1.10.20.10">
    <property type="entry name" value="Histone, subunit A"/>
    <property type="match status" value="1"/>
</dbReference>
<keyword evidence="5" id="KW-1185">Reference proteome</keyword>
<organism evidence="4 5">
    <name type="scientific">Heterodera schachtii</name>
    <name type="common">Sugarbeet cyst nematode worm</name>
    <name type="synonym">Tylenchus schachtii</name>
    <dbReference type="NCBI Taxonomy" id="97005"/>
    <lineage>
        <taxon>Eukaryota</taxon>
        <taxon>Metazoa</taxon>
        <taxon>Ecdysozoa</taxon>
        <taxon>Nematoda</taxon>
        <taxon>Chromadorea</taxon>
        <taxon>Rhabditida</taxon>
        <taxon>Tylenchina</taxon>
        <taxon>Tylenchomorpha</taxon>
        <taxon>Tylenchoidea</taxon>
        <taxon>Heteroderidae</taxon>
        <taxon>Heteroderinae</taxon>
        <taxon>Heterodera</taxon>
    </lineage>
</organism>
<evidence type="ECO:0000256" key="1">
    <source>
        <dbReference type="ARBA" id="ARBA00010343"/>
    </source>
</evidence>
<dbReference type="SUPFAM" id="SSF47113">
    <property type="entry name" value="Histone-fold"/>
    <property type="match status" value="1"/>
</dbReference>
<dbReference type="Pfam" id="PF00125">
    <property type="entry name" value="Histone"/>
    <property type="match status" value="1"/>
</dbReference>
<reference evidence="4 5" key="1">
    <citation type="submission" date="2024-10" db="EMBL/GenBank/DDBJ databases">
        <authorList>
            <person name="Kim D."/>
        </authorList>
    </citation>
    <scope>NUCLEOTIDE SEQUENCE [LARGE SCALE GENOMIC DNA]</scope>
    <source>
        <strain evidence="4">Taebaek</strain>
    </source>
</reference>
<comment type="caution">
    <text evidence="4">The sequence shown here is derived from an EMBL/GenBank/DDBJ whole genome shotgun (WGS) entry which is preliminary data.</text>
</comment>